<evidence type="ECO:0000313" key="2">
    <source>
        <dbReference type="Proteomes" id="UP000305778"/>
    </source>
</evidence>
<reference evidence="1 2" key="1">
    <citation type="submission" date="2019-04" db="EMBL/GenBank/DDBJ databases">
        <title>Streptomyces oryziradicis sp. nov., a novel actinomycete isolated from rhizosphere soil of rice (Oryza sativa L.).</title>
        <authorList>
            <person name="Li C."/>
        </authorList>
    </citation>
    <scope>NUCLEOTIDE SEQUENCE [LARGE SCALE GENOMIC DNA]</scope>
    <source>
        <strain evidence="1 2">NEAU-C40</strain>
    </source>
</reference>
<evidence type="ECO:0000313" key="1">
    <source>
        <dbReference type="EMBL" id="TKA08493.1"/>
    </source>
</evidence>
<dbReference type="RefSeq" id="WP_136726665.1">
    <property type="nucleotide sequence ID" value="NZ_SUMC01000030.1"/>
</dbReference>
<dbReference type="EMBL" id="SUMC01000030">
    <property type="protein sequence ID" value="TKA08493.1"/>
    <property type="molecule type" value="Genomic_DNA"/>
</dbReference>
<protein>
    <submittedName>
        <fullName evidence="1">Uncharacterized protein</fullName>
    </submittedName>
</protein>
<sequence>MALRRSRGVRRRAGVASWNPTALPTLVHDTAPRPDVLMVRAGLLVGIGTLDAADALREAWDLGEDGVWGMSPFGGSAFDPVWDRIDPRTLLPDARGVSRVQAAFRAAYHLPGLATVAVGTDDLSHLRELVDAVATDTDGRTLADNSDGRGPDR</sequence>
<dbReference type="Gene3D" id="3.20.20.100">
    <property type="entry name" value="NADP-dependent oxidoreductase domain"/>
    <property type="match status" value="1"/>
</dbReference>
<comment type="caution">
    <text evidence="1">The sequence shown here is derived from an EMBL/GenBank/DDBJ whole genome shotgun (WGS) entry which is preliminary data.</text>
</comment>
<name>A0A4U0SHG8_9ACTN</name>
<dbReference type="SUPFAM" id="SSF51430">
    <property type="entry name" value="NAD(P)-linked oxidoreductase"/>
    <property type="match status" value="1"/>
</dbReference>
<gene>
    <name evidence="1" type="ORF">FCI23_27680</name>
</gene>
<dbReference type="AlphaFoldDB" id="A0A4U0SHG8"/>
<dbReference type="OrthoDB" id="9768793at2"/>
<dbReference type="Proteomes" id="UP000305778">
    <property type="component" value="Unassembled WGS sequence"/>
</dbReference>
<organism evidence="1 2">
    <name type="scientific">Actinacidiphila oryziradicis</name>
    <dbReference type="NCBI Taxonomy" id="2571141"/>
    <lineage>
        <taxon>Bacteria</taxon>
        <taxon>Bacillati</taxon>
        <taxon>Actinomycetota</taxon>
        <taxon>Actinomycetes</taxon>
        <taxon>Kitasatosporales</taxon>
        <taxon>Streptomycetaceae</taxon>
        <taxon>Actinacidiphila</taxon>
    </lineage>
</organism>
<keyword evidence="2" id="KW-1185">Reference proteome</keyword>
<accession>A0A4U0SHG8</accession>
<dbReference type="InterPro" id="IPR036812">
    <property type="entry name" value="NAD(P)_OxRdtase_dom_sf"/>
</dbReference>
<proteinExistence type="predicted"/>